<evidence type="ECO:0000313" key="1">
    <source>
        <dbReference type="EMBL" id="KAK3874392.1"/>
    </source>
</evidence>
<evidence type="ECO:0000313" key="2">
    <source>
        <dbReference type="Proteomes" id="UP001286313"/>
    </source>
</evidence>
<sequence>MKHLIMPKDVAHVKIGEAEQPRDSCHYHTKHLVSDNNRKLKHNYWLLVDPKENNSLFVFFSANVRSKVEVVSYLTLEKVKYAVPIQFKTYKLLVGDRPTYSVTFDGDKMSIEERLKCVEHLSKKFIDVSFDYNGDGKFLKVSFKSKGQVSATDVYNEVESYGLDGISVEGTLLKRCNLSKMNRGNSKRKCHMFMLNSEKSVDEFVQMCELKEIKSFIRAVRVYKNRVCVVSIRRADQDEQAPRVDGHDARRLC</sequence>
<dbReference type="EMBL" id="JAWQEG010002105">
    <property type="protein sequence ID" value="KAK3874392.1"/>
    <property type="molecule type" value="Genomic_DNA"/>
</dbReference>
<dbReference type="Proteomes" id="UP001286313">
    <property type="component" value="Unassembled WGS sequence"/>
</dbReference>
<gene>
    <name evidence="1" type="ORF">Pcinc_020687</name>
</gene>
<keyword evidence="2" id="KW-1185">Reference proteome</keyword>
<protein>
    <submittedName>
        <fullName evidence="1">Uncharacterized protein</fullName>
    </submittedName>
</protein>
<dbReference type="AlphaFoldDB" id="A0AAE1FHP8"/>
<name>A0AAE1FHP8_PETCI</name>
<reference evidence="1" key="1">
    <citation type="submission" date="2023-10" db="EMBL/GenBank/DDBJ databases">
        <title>Genome assemblies of two species of porcelain crab, Petrolisthes cinctipes and Petrolisthes manimaculis (Anomura: Porcellanidae).</title>
        <authorList>
            <person name="Angst P."/>
        </authorList>
    </citation>
    <scope>NUCLEOTIDE SEQUENCE</scope>
    <source>
        <strain evidence="1">PB745_01</strain>
        <tissue evidence="1">Gill</tissue>
    </source>
</reference>
<proteinExistence type="predicted"/>
<organism evidence="1 2">
    <name type="scientific">Petrolisthes cinctipes</name>
    <name type="common">Flat porcelain crab</name>
    <dbReference type="NCBI Taxonomy" id="88211"/>
    <lineage>
        <taxon>Eukaryota</taxon>
        <taxon>Metazoa</taxon>
        <taxon>Ecdysozoa</taxon>
        <taxon>Arthropoda</taxon>
        <taxon>Crustacea</taxon>
        <taxon>Multicrustacea</taxon>
        <taxon>Malacostraca</taxon>
        <taxon>Eumalacostraca</taxon>
        <taxon>Eucarida</taxon>
        <taxon>Decapoda</taxon>
        <taxon>Pleocyemata</taxon>
        <taxon>Anomura</taxon>
        <taxon>Galatheoidea</taxon>
        <taxon>Porcellanidae</taxon>
        <taxon>Petrolisthes</taxon>
    </lineage>
</organism>
<comment type="caution">
    <text evidence="1">The sequence shown here is derived from an EMBL/GenBank/DDBJ whole genome shotgun (WGS) entry which is preliminary data.</text>
</comment>
<accession>A0AAE1FHP8</accession>